<keyword evidence="1" id="KW-0732">Signal</keyword>
<evidence type="ECO:0000313" key="2">
    <source>
        <dbReference type="EMBL" id="PZO75678.1"/>
    </source>
</evidence>
<dbReference type="EMBL" id="QFNF01000031">
    <property type="protein sequence ID" value="PZO75678.1"/>
    <property type="molecule type" value="Genomic_DNA"/>
</dbReference>
<organism evidence="2 3">
    <name type="scientific">Sphingomonas hengshuiensis</name>
    <dbReference type="NCBI Taxonomy" id="1609977"/>
    <lineage>
        <taxon>Bacteria</taxon>
        <taxon>Pseudomonadati</taxon>
        <taxon>Pseudomonadota</taxon>
        <taxon>Alphaproteobacteria</taxon>
        <taxon>Sphingomonadales</taxon>
        <taxon>Sphingomonadaceae</taxon>
        <taxon>Sphingomonas</taxon>
    </lineage>
</organism>
<feature type="signal peptide" evidence="1">
    <location>
        <begin position="1"/>
        <end position="20"/>
    </location>
</feature>
<dbReference type="Proteomes" id="UP000248614">
    <property type="component" value="Unassembled WGS sequence"/>
</dbReference>
<reference evidence="2 3" key="1">
    <citation type="submission" date="2017-08" db="EMBL/GenBank/DDBJ databases">
        <title>Infants hospitalized years apart are colonized by the same room-sourced microbial strains.</title>
        <authorList>
            <person name="Brooks B."/>
            <person name="Olm M.R."/>
            <person name="Firek B.A."/>
            <person name="Baker R."/>
            <person name="Thomas B.C."/>
            <person name="Morowitz M.J."/>
            <person name="Banfield J.F."/>
        </authorList>
    </citation>
    <scope>NUCLEOTIDE SEQUENCE [LARGE SCALE GENOMIC DNA]</scope>
    <source>
        <strain evidence="2">S2_018_000_R3_110</strain>
    </source>
</reference>
<proteinExistence type="predicted"/>
<feature type="chain" id="PRO_5015860919" description="Biopolymer transporter ExbD" evidence="1">
    <location>
        <begin position="21"/>
        <end position="109"/>
    </location>
</feature>
<gene>
    <name evidence="2" type="ORF">DI632_11655</name>
</gene>
<name>A0A2W5B4R5_9SPHN</name>
<protein>
    <recommendedName>
        <fullName evidence="4">Biopolymer transporter ExbD</fullName>
    </recommendedName>
</protein>
<dbReference type="AlphaFoldDB" id="A0A2W5B4R5"/>
<evidence type="ECO:0008006" key="4">
    <source>
        <dbReference type="Google" id="ProtNLM"/>
    </source>
</evidence>
<accession>A0A2W5B4R5</accession>
<evidence type="ECO:0000256" key="1">
    <source>
        <dbReference type="SAM" id="SignalP"/>
    </source>
</evidence>
<evidence type="ECO:0000313" key="3">
    <source>
        <dbReference type="Proteomes" id="UP000248614"/>
    </source>
</evidence>
<comment type="caution">
    <text evidence="2">The sequence shown here is derived from an EMBL/GenBank/DDBJ whole genome shotgun (WGS) entry which is preliminary data.</text>
</comment>
<sequence length="109" mass="11296">MKRTLLSSAAIGLAAAPAGAETAPPLKIGVEMASEAIARVTIETATFLLPDEREAMSAALQARADKDRPVTLVVTGKTAAPYRIIGGMIYLTQSAGFRQVTVATDPPAD</sequence>